<organism evidence="3 4">
    <name type="scientific">Chryseobacterium taichungense</name>
    <dbReference type="NCBI Taxonomy" id="295069"/>
    <lineage>
        <taxon>Bacteria</taxon>
        <taxon>Pseudomonadati</taxon>
        <taxon>Bacteroidota</taxon>
        <taxon>Flavobacteriia</taxon>
        <taxon>Flavobacteriales</taxon>
        <taxon>Weeksellaceae</taxon>
        <taxon>Chryseobacterium group</taxon>
        <taxon>Chryseobacterium</taxon>
    </lineage>
</organism>
<dbReference type="SUPFAM" id="SSF54001">
    <property type="entry name" value="Cysteine proteinases"/>
    <property type="match status" value="1"/>
</dbReference>
<dbReference type="Pfam" id="PF01841">
    <property type="entry name" value="Transglut_core"/>
    <property type="match status" value="1"/>
</dbReference>
<dbReference type="Pfam" id="PF12969">
    <property type="entry name" value="DUF3857"/>
    <property type="match status" value="1"/>
</dbReference>
<dbReference type="Gene3D" id="3.10.620.30">
    <property type="match status" value="1"/>
</dbReference>
<dbReference type="Proteomes" id="UP000199450">
    <property type="component" value="Unassembled WGS sequence"/>
</dbReference>
<evidence type="ECO:0000313" key="3">
    <source>
        <dbReference type="EMBL" id="SEN06716.1"/>
    </source>
</evidence>
<sequence>MKLINKLSFIFILFANLCFSQEHKFMSYPQFDEADLKKTHSLIEKNAPAEILYNSVSYNIAPSEWYMVTKKFFSKIKIYDKKNAEEWLNIEIPISDNERLAEFQLTLYNYQNGKVEKTIINKKDQLKENLVKGIKIYKLAIPNILDGSVIEYNYKLENNNIFNLTYYLQYNIPVVYEEYNFEYPVLMSYAFNNTGTNILKPKYSVNKNQDHVGGGFEVFRFGYENIASIPKELFVKDNERYRARVKPELTKYSTKYFSYDSAESWSKVADRLNNSDEFGAFLKNNVKDILPENIKTFYDPLERANKIFDFVKYNYKWNKKDGIITSQKLRQLTKTKSGSAADINLLLVMLLRYAGLEANPLLISTVDNGILNIFSPNPGNLNMVLASVKINNQFYFYDATSFASKVNILPRRDWNDFGILIEGAKGIDLSFSNTNTSKKDLIIKANLDIENSEIIGTFTQNENGLYAIESYDEFDENNDKYNQSFKTEFNTNMKEVQSRLDDNGNFKSEMKFSTSNFIDVVGNKIILNPLLFLNSGNEVFDQKDERKNQIDFISAFTREKKVEIEIPEGYKVTDLPKPKKIRTDDKEITYLYKVEFTNNKLSVISKVEVASQNYPKEYYTFFKQIWRIITESENQVISLIKI</sequence>
<dbReference type="InterPro" id="IPR024618">
    <property type="entry name" value="DUF3857"/>
</dbReference>
<name>A0A1H8DHT2_9FLAO</name>
<dbReference type="InterPro" id="IPR002931">
    <property type="entry name" value="Transglutaminase-like"/>
</dbReference>
<evidence type="ECO:0000259" key="1">
    <source>
        <dbReference type="Pfam" id="PF01841"/>
    </source>
</evidence>
<dbReference type="EMBL" id="FOBV01000013">
    <property type="protein sequence ID" value="SEN06716.1"/>
    <property type="molecule type" value="Genomic_DNA"/>
</dbReference>
<dbReference type="STRING" id="295069.SAMN05421856_11365"/>
<gene>
    <name evidence="3" type="ORF">SAMN05421856_11365</name>
</gene>
<feature type="domain" description="Transglutaminase-like" evidence="1">
    <location>
        <begin position="299"/>
        <end position="359"/>
    </location>
</feature>
<evidence type="ECO:0000313" key="4">
    <source>
        <dbReference type="Proteomes" id="UP000199450"/>
    </source>
</evidence>
<reference evidence="4" key="1">
    <citation type="submission" date="2016-10" db="EMBL/GenBank/DDBJ databases">
        <authorList>
            <person name="Varghese N."/>
            <person name="Submissions S."/>
        </authorList>
    </citation>
    <scope>NUCLEOTIDE SEQUENCE [LARGE SCALE GENOMIC DNA]</scope>
    <source>
        <strain evidence="4">DSM 17453</strain>
    </source>
</reference>
<dbReference type="AlphaFoldDB" id="A0A1H8DHT2"/>
<dbReference type="Gene3D" id="2.60.40.3140">
    <property type="match status" value="1"/>
</dbReference>
<proteinExistence type="predicted"/>
<accession>A0A1H8DHT2</accession>
<keyword evidence="4" id="KW-1185">Reference proteome</keyword>
<feature type="domain" description="DUF3857" evidence="2">
    <location>
        <begin position="76"/>
        <end position="204"/>
    </location>
</feature>
<dbReference type="Gene3D" id="2.60.120.1130">
    <property type="match status" value="1"/>
</dbReference>
<protein>
    <submittedName>
        <fullName evidence="3">Uncharacterized protein</fullName>
    </submittedName>
</protein>
<dbReference type="OrthoDB" id="98874at2"/>
<evidence type="ECO:0000259" key="2">
    <source>
        <dbReference type="Pfam" id="PF12969"/>
    </source>
</evidence>
<dbReference type="InterPro" id="IPR038765">
    <property type="entry name" value="Papain-like_cys_pep_sf"/>
</dbReference>